<sequence length="398" mass="44094">MRFGTGTSDSVSASTASDAFFDIRVNLRFSIKVAFGYECNDFDYFQYYRFQHADIVDGEHGEVSLQKLLDVLEKESGRKPAPPFTYEDKEGDEISVNSSRALHDAIDQFLDQPCLVLRVNEYAPNNSNSCHEISEAESEGSRLIRQLMKPSPRDPVWCHGIFFERGDVLAHLFNRFRDHVTETDAPRCVSIEGRGSMLHWKYEIDELDVVSEWLAIDGIYLYPTLEPTAPYDLLIPRETYQMLIYSAGSRAIKGSWFSPNLYKATTLFKSQRLPIVVLFNGEPSLSSSKQITPPKDVCKITGLCRMTVAGEEARLELVIALKYNAIQSTSINGVILGVPSVPGGKTEQGNGSAFSPPTTETQPGSGTSAVKAATKAVYNGTKTNTPADEAFVALFRAL</sequence>
<proteinExistence type="predicted"/>
<evidence type="ECO:0000256" key="1">
    <source>
        <dbReference type="SAM" id="MobiDB-lite"/>
    </source>
</evidence>
<dbReference type="AlphaFoldDB" id="A0A9N8HL17"/>
<gene>
    <name evidence="2" type="ORF">SEMRO_792_G203110.1</name>
</gene>
<evidence type="ECO:0000313" key="3">
    <source>
        <dbReference type="Proteomes" id="UP001153069"/>
    </source>
</evidence>
<feature type="compositionally biased region" description="Polar residues" evidence="1">
    <location>
        <begin position="347"/>
        <end position="367"/>
    </location>
</feature>
<dbReference type="Proteomes" id="UP001153069">
    <property type="component" value="Unassembled WGS sequence"/>
</dbReference>
<name>A0A9N8HL17_9STRA</name>
<organism evidence="2 3">
    <name type="scientific">Seminavis robusta</name>
    <dbReference type="NCBI Taxonomy" id="568900"/>
    <lineage>
        <taxon>Eukaryota</taxon>
        <taxon>Sar</taxon>
        <taxon>Stramenopiles</taxon>
        <taxon>Ochrophyta</taxon>
        <taxon>Bacillariophyta</taxon>
        <taxon>Bacillariophyceae</taxon>
        <taxon>Bacillariophycidae</taxon>
        <taxon>Naviculales</taxon>
        <taxon>Naviculaceae</taxon>
        <taxon>Seminavis</taxon>
    </lineage>
</organism>
<evidence type="ECO:0000313" key="2">
    <source>
        <dbReference type="EMBL" id="CAB9516567.1"/>
    </source>
</evidence>
<feature type="region of interest" description="Disordered" evidence="1">
    <location>
        <begin position="346"/>
        <end position="367"/>
    </location>
</feature>
<comment type="caution">
    <text evidence="2">The sequence shown here is derived from an EMBL/GenBank/DDBJ whole genome shotgun (WGS) entry which is preliminary data.</text>
</comment>
<keyword evidence="3" id="KW-1185">Reference proteome</keyword>
<reference evidence="2" key="1">
    <citation type="submission" date="2020-06" db="EMBL/GenBank/DDBJ databases">
        <authorList>
            <consortium name="Plant Systems Biology data submission"/>
        </authorList>
    </citation>
    <scope>NUCLEOTIDE SEQUENCE</scope>
    <source>
        <strain evidence="2">D6</strain>
    </source>
</reference>
<protein>
    <submittedName>
        <fullName evidence="2">Uncharacterized protein</fullName>
    </submittedName>
</protein>
<accession>A0A9N8HL17</accession>
<dbReference type="EMBL" id="CAICTM010000791">
    <property type="protein sequence ID" value="CAB9516567.1"/>
    <property type="molecule type" value="Genomic_DNA"/>
</dbReference>